<reference evidence="1" key="2">
    <citation type="journal article" date="2015" name="Data Brief">
        <title>Shoot transcriptome of the giant reed, Arundo donax.</title>
        <authorList>
            <person name="Barrero R.A."/>
            <person name="Guerrero F.D."/>
            <person name="Moolhuijzen P."/>
            <person name="Goolsby J.A."/>
            <person name="Tidwell J."/>
            <person name="Bellgard S.E."/>
            <person name="Bellgard M.I."/>
        </authorList>
    </citation>
    <scope>NUCLEOTIDE SEQUENCE</scope>
    <source>
        <tissue evidence="1">Shoot tissue taken approximately 20 cm above the soil surface</tissue>
    </source>
</reference>
<accession>A0A0A9E434</accession>
<protein>
    <submittedName>
        <fullName evidence="1">Uncharacterized protein</fullName>
    </submittedName>
</protein>
<reference evidence="1" key="1">
    <citation type="submission" date="2014-09" db="EMBL/GenBank/DDBJ databases">
        <authorList>
            <person name="Magalhaes I.L.F."/>
            <person name="Oliveira U."/>
            <person name="Santos F.R."/>
            <person name="Vidigal T.H.D.A."/>
            <person name="Brescovit A.D."/>
            <person name="Santos A.J."/>
        </authorList>
    </citation>
    <scope>NUCLEOTIDE SEQUENCE</scope>
    <source>
        <tissue evidence="1">Shoot tissue taken approximately 20 cm above the soil surface</tissue>
    </source>
</reference>
<evidence type="ECO:0000313" key="1">
    <source>
        <dbReference type="EMBL" id="JAD93798.1"/>
    </source>
</evidence>
<name>A0A0A9E434_ARUDO</name>
<sequence>MIAPHYVLGGKKMKEEEVVSTRL</sequence>
<organism evidence="1">
    <name type="scientific">Arundo donax</name>
    <name type="common">Giant reed</name>
    <name type="synonym">Donax arundinaceus</name>
    <dbReference type="NCBI Taxonomy" id="35708"/>
    <lineage>
        <taxon>Eukaryota</taxon>
        <taxon>Viridiplantae</taxon>
        <taxon>Streptophyta</taxon>
        <taxon>Embryophyta</taxon>
        <taxon>Tracheophyta</taxon>
        <taxon>Spermatophyta</taxon>
        <taxon>Magnoliopsida</taxon>
        <taxon>Liliopsida</taxon>
        <taxon>Poales</taxon>
        <taxon>Poaceae</taxon>
        <taxon>PACMAD clade</taxon>
        <taxon>Arundinoideae</taxon>
        <taxon>Arundineae</taxon>
        <taxon>Arundo</taxon>
    </lineage>
</organism>
<dbReference type="EMBL" id="GBRH01204097">
    <property type="protein sequence ID" value="JAD93798.1"/>
    <property type="molecule type" value="Transcribed_RNA"/>
</dbReference>
<proteinExistence type="predicted"/>
<dbReference type="AlphaFoldDB" id="A0A0A9E434"/>